<dbReference type="RefSeq" id="XP_046011991.1">
    <property type="nucleotide sequence ID" value="XM_046156903.1"/>
</dbReference>
<dbReference type="EMBL" id="JAGTJQ010000006">
    <property type="protein sequence ID" value="KAH7029703.1"/>
    <property type="molecule type" value="Genomic_DNA"/>
</dbReference>
<sequence length="631" mass="67724">MALQPEKPGKSRAPTSGESLKNFGRVLKKQRVSGNKANRLVLLGNSEEILNKLRKLSGEIERLEEPWGAEMGWLDFPVVVLVHKGTSRVMKILRSGLASLATTSQLGDSGRRICIVVSASTTIGLHHNCRQVGYESVILGSRVLQLDCLSVSYKPWPSMSMLSWHTVHERIKLQPRCPLCVTVKAAHADLVRECNRTLTGAFLSREVFLGSSAVGCLDASCASVSHCPARNHETDSTTEADSILRSISTTSIPPTGLAAALMSRSKASPPRGGTRASVPASVSGDDPKVQPDLEGIRPSSSVGASGQGEDGLGDQGGSSDDQHIASPSEEGGRSDDNGDNARESPNFFEEYNAFLAKQDDIVGKKLDAVQQQDTFLSVHKNKALEASPPNLRVCRSCGVARLVADPDIWFCWNFLDVQESASSRPRPSMPALSLGPAFSAWLTRGVWLSSRDGNSGERGSDALSTVVKLVATVASVERVRLYERCPSGVVRGRGRLVAMAKAVRTVVAEQSLEGREAARRAGRSTAPSQVALPRLHAESSEAWLIAGMSGRPQVVAGSSPDVRLSWHPTVIVSRTACLGRSYGHELLLRSRRGDELDLRPSGTEPAIMTGRSQADSSGTRIVTSDADIKRF</sequence>
<feature type="compositionally biased region" description="Basic and acidic residues" evidence="1">
    <location>
        <begin position="285"/>
        <end position="295"/>
    </location>
</feature>
<comment type="caution">
    <text evidence="2">The sequence shown here is derived from an EMBL/GenBank/DDBJ whole genome shotgun (WGS) entry which is preliminary data.</text>
</comment>
<feature type="compositionally biased region" description="Gly residues" evidence="1">
    <location>
        <begin position="305"/>
        <end position="316"/>
    </location>
</feature>
<dbReference type="Proteomes" id="UP000756346">
    <property type="component" value="Unassembled WGS sequence"/>
</dbReference>
<feature type="compositionally biased region" description="Polar residues" evidence="1">
    <location>
        <begin position="237"/>
        <end position="253"/>
    </location>
</feature>
<gene>
    <name evidence="2" type="ORF">B0I36DRAFT_350530</name>
</gene>
<feature type="region of interest" description="Disordered" evidence="1">
    <location>
        <begin position="610"/>
        <end position="631"/>
    </location>
</feature>
<evidence type="ECO:0000313" key="2">
    <source>
        <dbReference type="EMBL" id="KAH7029703.1"/>
    </source>
</evidence>
<protein>
    <submittedName>
        <fullName evidence="2">Uncharacterized protein</fullName>
    </submittedName>
</protein>
<dbReference type="GeneID" id="70186449"/>
<evidence type="ECO:0000256" key="1">
    <source>
        <dbReference type="SAM" id="MobiDB-lite"/>
    </source>
</evidence>
<feature type="compositionally biased region" description="Basic and acidic residues" evidence="1">
    <location>
        <begin position="330"/>
        <end position="342"/>
    </location>
</feature>
<feature type="region of interest" description="Disordered" evidence="1">
    <location>
        <begin position="228"/>
        <end position="344"/>
    </location>
</feature>
<feature type="compositionally biased region" description="Polar residues" evidence="1">
    <location>
        <begin position="610"/>
        <end position="622"/>
    </location>
</feature>
<accession>A0A9P8Y4R4</accession>
<reference evidence="2" key="1">
    <citation type="journal article" date="2021" name="Nat. Commun.">
        <title>Genetic determinants of endophytism in the Arabidopsis root mycobiome.</title>
        <authorList>
            <person name="Mesny F."/>
            <person name="Miyauchi S."/>
            <person name="Thiergart T."/>
            <person name="Pickel B."/>
            <person name="Atanasova L."/>
            <person name="Karlsson M."/>
            <person name="Huettel B."/>
            <person name="Barry K.W."/>
            <person name="Haridas S."/>
            <person name="Chen C."/>
            <person name="Bauer D."/>
            <person name="Andreopoulos W."/>
            <person name="Pangilinan J."/>
            <person name="LaButti K."/>
            <person name="Riley R."/>
            <person name="Lipzen A."/>
            <person name="Clum A."/>
            <person name="Drula E."/>
            <person name="Henrissat B."/>
            <person name="Kohler A."/>
            <person name="Grigoriev I.V."/>
            <person name="Martin F.M."/>
            <person name="Hacquard S."/>
        </authorList>
    </citation>
    <scope>NUCLEOTIDE SEQUENCE</scope>
    <source>
        <strain evidence="2">MPI-CAGE-CH-0230</strain>
    </source>
</reference>
<keyword evidence="3" id="KW-1185">Reference proteome</keyword>
<dbReference type="AlphaFoldDB" id="A0A9P8Y4R4"/>
<organism evidence="2 3">
    <name type="scientific">Microdochium trichocladiopsis</name>
    <dbReference type="NCBI Taxonomy" id="1682393"/>
    <lineage>
        <taxon>Eukaryota</taxon>
        <taxon>Fungi</taxon>
        <taxon>Dikarya</taxon>
        <taxon>Ascomycota</taxon>
        <taxon>Pezizomycotina</taxon>
        <taxon>Sordariomycetes</taxon>
        <taxon>Xylariomycetidae</taxon>
        <taxon>Xylariales</taxon>
        <taxon>Microdochiaceae</taxon>
        <taxon>Microdochium</taxon>
    </lineage>
</organism>
<feature type="region of interest" description="Disordered" evidence="1">
    <location>
        <begin position="1"/>
        <end position="20"/>
    </location>
</feature>
<proteinExistence type="predicted"/>
<evidence type="ECO:0000313" key="3">
    <source>
        <dbReference type="Proteomes" id="UP000756346"/>
    </source>
</evidence>
<name>A0A9P8Y4R4_9PEZI</name>